<name>A0ABQ3WXI5_9ACTN</name>
<reference evidence="4" key="1">
    <citation type="submission" date="2021-01" db="EMBL/GenBank/DDBJ databases">
        <title>Whole genome shotgun sequence of Actinoplanes capillaceus NBRC 16408.</title>
        <authorList>
            <person name="Komaki H."/>
            <person name="Tamura T."/>
        </authorList>
    </citation>
    <scope>NUCLEOTIDE SEQUENCE [LARGE SCALE GENOMIC DNA]</scope>
    <source>
        <strain evidence="4">NBRC 16408</strain>
    </source>
</reference>
<comment type="caution">
    <text evidence="4">The sequence shown here is derived from an EMBL/GenBank/DDBJ whole genome shotgun (WGS) entry which is preliminary data.</text>
</comment>
<evidence type="ECO:0000313" key="4">
    <source>
        <dbReference type="EMBL" id="GID50960.1"/>
    </source>
</evidence>
<dbReference type="SUPFAM" id="SSF53850">
    <property type="entry name" value="Periplasmic binding protein-like II"/>
    <property type="match status" value="1"/>
</dbReference>
<dbReference type="PANTHER" id="PTHR43649:SF29">
    <property type="entry name" value="OSMOPROTECTIVE COMPOUNDS-BINDING PROTEIN GGTB"/>
    <property type="match status" value="1"/>
</dbReference>
<dbReference type="PANTHER" id="PTHR43649">
    <property type="entry name" value="ARABINOSE-BINDING PROTEIN-RELATED"/>
    <property type="match status" value="1"/>
</dbReference>
<organism evidence="4">
    <name type="scientific">Actinoplanes campanulatus</name>
    <dbReference type="NCBI Taxonomy" id="113559"/>
    <lineage>
        <taxon>Bacteria</taxon>
        <taxon>Bacillati</taxon>
        <taxon>Actinomycetota</taxon>
        <taxon>Actinomycetes</taxon>
        <taxon>Micromonosporales</taxon>
        <taxon>Micromonosporaceae</taxon>
        <taxon>Actinoplanes</taxon>
    </lineage>
</organism>
<keyword evidence="2" id="KW-0813">Transport</keyword>
<accession>A0ABQ3WXI5</accession>
<dbReference type="PROSITE" id="PS51257">
    <property type="entry name" value="PROKAR_LIPOPROTEIN"/>
    <property type="match status" value="1"/>
</dbReference>
<evidence type="ECO:0000256" key="2">
    <source>
        <dbReference type="ARBA" id="ARBA00022448"/>
    </source>
</evidence>
<gene>
    <name evidence="4" type="ORF">Aca07nite_82350</name>
</gene>
<dbReference type="EMBL" id="BOMF01000165">
    <property type="protein sequence ID" value="GID50960.1"/>
    <property type="molecule type" value="Genomic_DNA"/>
</dbReference>
<evidence type="ECO:0000256" key="3">
    <source>
        <dbReference type="SAM" id="SignalP"/>
    </source>
</evidence>
<comment type="similarity">
    <text evidence="1">Belongs to the bacterial solute-binding protein 1 family.</text>
</comment>
<dbReference type="RefSeq" id="WP_373315659.1">
    <property type="nucleotide sequence ID" value="NZ_BAAAGQ010000047.1"/>
</dbReference>
<keyword evidence="3" id="KW-0732">Signal</keyword>
<dbReference type="Gene3D" id="3.40.190.10">
    <property type="entry name" value="Periplasmic binding protein-like II"/>
    <property type="match status" value="2"/>
</dbReference>
<feature type="signal peptide" evidence="3">
    <location>
        <begin position="1"/>
        <end position="26"/>
    </location>
</feature>
<feature type="chain" id="PRO_5047322943" evidence="3">
    <location>
        <begin position="27"/>
        <end position="447"/>
    </location>
</feature>
<dbReference type="InterPro" id="IPR050490">
    <property type="entry name" value="Bact_solute-bd_prot1"/>
</dbReference>
<sequence length="447" mass="47713">MTSSYRRRGLAAGVAILLGLSTTACGTAAMLGDDNPAEAEECAPYQEYQGHKGSTVRMTGSSRDLEANLLQQAMRRFGDCTGIALQYEGDAAFENTIRENVADGETPDLAIFAQPGLLKDLIAQGAVKPASAEVEANGEKGWNKDWLSYGSVDGTFYAAPLSASVKSLVWYSPKTFAKKGYQVPQSWDELIALSDRIAADGEKPWCAGIESGDATGWPATDWMEDVALRVAGPEAYDSWVSHEIPFNDPQIAAVTDKVGSILKNPRYVNAGIGGVKSIATTSFQAGGLPVLSGKCAMHRQASFYAGQWPRGTEVAEDGDVYAFYFPAIDPAKGKPTLVAGEFLAAFTDRPEVQAVQAYMSSGEFATSRASLGGWVSANKNVDMKVYSNPVDHLSAEILQDEKTVARFDGSDMMPGSVGAGTFWVGMTNWIKGASTKATLDTIEASWP</sequence>
<protein>
    <submittedName>
        <fullName evidence="4">Alpha-glucoside ABC transporter substrate-binding protein</fullName>
    </submittedName>
</protein>
<proteinExistence type="inferred from homology"/>
<evidence type="ECO:0000256" key="1">
    <source>
        <dbReference type="ARBA" id="ARBA00008520"/>
    </source>
</evidence>